<evidence type="ECO:0000313" key="5">
    <source>
        <dbReference type="Proteomes" id="UP000305948"/>
    </source>
</evidence>
<evidence type="ECO:0000313" key="4">
    <source>
        <dbReference type="EMBL" id="TFK52288.1"/>
    </source>
</evidence>
<evidence type="ECO:0000256" key="2">
    <source>
        <dbReference type="SAM" id="MobiDB-lite"/>
    </source>
</evidence>
<feature type="region of interest" description="Disordered" evidence="2">
    <location>
        <begin position="441"/>
        <end position="609"/>
    </location>
</feature>
<reference evidence="4 5" key="1">
    <citation type="journal article" date="2019" name="Nat. Ecol. Evol.">
        <title>Megaphylogeny resolves global patterns of mushroom evolution.</title>
        <authorList>
            <person name="Varga T."/>
            <person name="Krizsan K."/>
            <person name="Foldi C."/>
            <person name="Dima B."/>
            <person name="Sanchez-Garcia M."/>
            <person name="Sanchez-Ramirez S."/>
            <person name="Szollosi G.J."/>
            <person name="Szarkandi J.G."/>
            <person name="Papp V."/>
            <person name="Albert L."/>
            <person name="Andreopoulos W."/>
            <person name="Angelini C."/>
            <person name="Antonin V."/>
            <person name="Barry K.W."/>
            <person name="Bougher N.L."/>
            <person name="Buchanan P."/>
            <person name="Buyck B."/>
            <person name="Bense V."/>
            <person name="Catcheside P."/>
            <person name="Chovatia M."/>
            <person name="Cooper J."/>
            <person name="Damon W."/>
            <person name="Desjardin D."/>
            <person name="Finy P."/>
            <person name="Geml J."/>
            <person name="Haridas S."/>
            <person name="Hughes K."/>
            <person name="Justo A."/>
            <person name="Karasinski D."/>
            <person name="Kautmanova I."/>
            <person name="Kiss B."/>
            <person name="Kocsube S."/>
            <person name="Kotiranta H."/>
            <person name="LaButti K.M."/>
            <person name="Lechner B.E."/>
            <person name="Liimatainen K."/>
            <person name="Lipzen A."/>
            <person name="Lukacs Z."/>
            <person name="Mihaltcheva S."/>
            <person name="Morgado L.N."/>
            <person name="Niskanen T."/>
            <person name="Noordeloos M.E."/>
            <person name="Ohm R.A."/>
            <person name="Ortiz-Santana B."/>
            <person name="Ovrebo C."/>
            <person name="Racz N."/>
            <person name="Riley R."/>
            <person name="Savchenko A."/>
            <person name="Shiryaev A."/>
            <person name="Soop K."/>
            <person name="Spirin V."/>
            <person name="Szebenyi C."/>
            <person name="Tomsovsky M."/>
            <person name="Tulloss R.E."/>
            <person name="Uehling J."/>
            <person name="Grigoriev I.V."/>
            <person name="Vagvolgyi C."/>
            <person name="Papp T."/>
            <person name="Martin F.M."/>
            <person name="Miettinen O."/>
            <person name="Hibbett D.S."/>
            <person name="Nagy L.G."/>
        </authorList>
    </citation>
    <scope>NUCLEOTIDE SEQUENCE [LARGE SCALE GENOMIC DNA]</scope>
    <source>
        <strain evidence="4 5">OMC1185</strain>
    </source>
</reference>
<name>A0A5C3N8M1_9AGAM</name>
<gene>
    <name evidence="4" type="ORF">OE88DRAFT_1724991</name>
</gene>
<dbReference type="Pfam" id="PF03221">
    <property type="entry name" value="HTH_Tnp_Tc5"/>
    <property type="match status" value="1"/>
</dbReference>
<dbReference type="SUPFAM" id="SSF46689">
    <property type="entry name" value="Homeodomain-like"/>
    <property type="match status" value="2"/>
</dbReference>
<keyword evidence="1" id="KW-0238">DNA-binding</keyword>
<protein>
    <recommendedName>
        <fullName evidence="3">HTH CENPB-type domain-containing protein</fullName>
    </recommendedName>
</protein>
<feature type="compositionally biased region" description="Pro residues" evidence="2">
    <location>
        <begin position="485"/>
        <end position="497"/>
    </location>
</feature>
<evidence type="ECO:0000259" key="3">
    <source>
        <dbReference type="PROSITE" id="PS51253"/>
    </source>
</evidence>
<feature type="compositionally biased region" description="Polar residues" evidence="2">
    <location>
        <begin position="499"/>
        <end position="515"/>
    </location>
</feature>
<proteinExistence type="predicted"/>
<dbReference type="PANTHER" id="PTHR19303">
    <property type="entry name" value="TRANSPOSON"/>
    <property type="match status" value="1"/>
</dbReference>
<dbReference type="InterPro" id="IPR009057">
    <property type="entry name" value="Homeodomain-like_sf"/>
</dbReference>
<dbReference type="InterPro" id="IPR050863">
    <property type="entry name" value="CenT-Element_Derived"/>
</dbReference>
<feature type="compositionally biased region" description="Low complexity" evidence="2">
    <location>
        <begin position="557"/>
        <end position="570"/>
    </location>
</feature>
<dbReference type="InterPro" id="IPR006600">
    <property type="entry name" value="HTH_CenpB_DNA-bd_dom"/>
</dbReference>
<feature type="compositionally biased region" description="Polar residues" evidence="2">
    <location>
        <begin position="226"/>
        <end position="254"/>
    </location>
</feature>
<feature type="compositionally biased region" description="Polar residues" evidence="2">
    <location>
        <begin position="200"/>
        <end position="217"/>
    </location>
</feature>
<dbReference type="OrthoDB" id="9909311at2759"/>
<feature type="region of interest" description="Disordered" evidence="2">
    <location>
        <begin position="200"/>
        <end position="265"/>
    </location>
</feature>
<dbReference type="Gene3D" id="1.10.10.60">
    <property type="entry name" value="Homeodomain-like"/>
    <property type="match status" value="2"/>
</dbReference>
<dbReference type="GO" id="GO:0003677">
    <property type="term" value="F:DNA binding"/>
    <property type="evidence" value="ECO:0007669"/>
    <property type="project" value="UniProtKB-KW"/>
</dbReference>
<dbReference type="STRING" id="5364.A0A5C3N8M1"/>
<feature type="compositionally biased region" description="Polar residues" evidence="2">
    <location>
        <begin position="152"/>
        <end position="185"/>
    </location>
</feature>
<dbReference type="AlphaFoldDB" id="A0A5C3N8M1"/>
<dbReference type="GO" id="GO:0005634">
    <property type="term" value="C:nucleus"/>
    <property type="evidence" value="ECO:0007669"/>
    <property type="project" value="TreeGrafter"/>
</dbReference>
<dbReference type="PROSITE" id="PS51253">
    <property type="entry name" value="HTH_CENPB"/>
    <property type="match status" value="1"/>
</dbReference>
<dbReference type="Proteomes" id="UP000305948">
    <property type="component" value="Unassembled WGS sequence"/>
</dbReference>
<feature type="compositionally biased region" description="Pro residues" evidence="2">
    <location>
        <begin position="534"/>
        <end position="544"/>
    </location>
</feature>
<feature type="compositionally biased region" description="Acidic residues" evidence="2">
    <location>
        <begin position="458"/>
        <end position="467"/>
    </location>
</feature>
<dbReference type="SMART" id="SM00674">
    <property type="entry name" value="CENPB"/>
    <property type="match status" value="1"/>
</dbReference>
<feature type="compositionally biased region" description="Basic and acidic residues" evidence="2">
    <location>
        <begin position="473"/>
        <end position="482"/>
    </location>
</feature>
<accession>A0A5C3N8M1</accession>
<evidence type="ECO:0000256" key="1">
    <source>
        <dbReference type="ARBA" id="ARBA00023125"/>
    </source>
</evidence>
<organism evidence="4 5">
    <name type="scientific">Heliocybe sulcata</name>
    <dbReference type="NCBI Taxonomy" id="5364"/>
    <lineage>
        <taxon>Eukaryota</taxon>
        <taxon>Fungi</taxon>
        <taxon>Dikarya</taxon>
        <taxon>Basidiomycota</taxon>
        <taxon>Agaricomycotina</taxon>
        <taxon>Agaricomycetes</taxon>
        <taxon>Gloeophyllales</taxon>
        <taxon>Gloeophyllaceae</taxon>
        <taxon>Heliocybe</taxon>
    </lineage>
</organism>
<dbReference type="EMBL" id="ML213509">
    <property type="protein sequence ID" value="TFK52288.1"/>
    <property type="molecule type" value="Genomic_DNA"/>
</dbReference>
<dbReference type="PANTHER" id="PTHR19303:SF70">
    <property type="entry name" value="HTH CENPB-TYPE DOMAIN-CONTAINING PROTEIN"/>
    <property type="match status" value="1"/>
</dbReference>
<sequence length="674" mass="73793">MDNRDADAYPSLVHPLLASTNPTRSDASIAISHWQMSQHSPPNCSASSSSQPSAMFAVAGRSQGPQPAYLSAASYHPTHAQHATAASYEHERQKPSLDSPQVNGSIGPIRPQTQRGYRGGRPSLRWEGSPGLSSENANIRPVQAGDYVNYSRPHTPNNFPRSYQYPSAQSGRVTGPESMQQAWSTGAPVQTHITNYYHNQHTAHSRSDSTSTSNPRSASPALSVASAMTSQSSAGSAPNSQTFSTFPSAPTSGAMSPVIGRQKHRKQRLFNVDRRAICVYANQNPHLRQEDIAAQYGVERSTISKILKQKARWLNVPADEELKVAKHRPTKFPEIELELHDWLLDCKEDNIQLTDALIRNKAKEVARSMSITDDKFKASSGWVENFKHRHGIRKGIWHGNGRDWAIARALGIAGDGSHVEMDHRPFVDTTEDAEILRRAAETDRQTAAAAANTSTEDYGPESEDEEPAGPSSHHVDAQRHSEQPSPAPVQQPSPPPAQHESTSAVQQQVPPTAQHHSPPAVQHQSPTNMQPMWQPAPQPYPSPSAPTMQAPMHLEHSQSAAQVSAQYSPPASMPPTHHVPQNHHGLPEPPAQQAMIPHGPSGSYAPAYQNAVQPLPRPHMPVDLLDAHTAMTTVLRWAESQAANVITTDQRQTLTFVMRTLDRQVLVVPPFDRN</sequence>
<feature type="domain" description="HTH CENPB-type" evidence="3">
    <location>
        <begin position="323"/>
        <end position="396"/>
    </location>
</feature>
<feature type="region of interest" description="Disordered" evidence="2">
    <location>
        <begin position="76"/>
        <end position="185"/>
    </location>
</feature>
<keyword evidence="5" id="KW-1185">Reference proteome</keyword>